<dbReference type="HOGENOM" id="CLU_039483_8_3_7"/>
<evidence type="ECO:0000256" key="5">
    <source>
        <dbReference type="ARBA" id="ARBA00022692"/>
    </source>
</evidence>
<evidence type="ECO:0000256" key="8">
    <source>
        <dbReference type="SAM" id="Phobius"/>
    </source>
</evidence>
<keyword evidence="4" id="KW-1003">Cell membrane</keyword>
<dbReference type="GO" id="GO:0005886">
    <property type="term" value="C:plasma membrane"/>
    <property type="evidence" value="ECO:0007669"/>
    <property type="project" value="UniProtKB-SubCell"/>
</dbReference>
<dbReference type="InterPro" id="IPR047817">
    <property type="entry name" value="ABC2_TM_bact-type"/>
</dbReference>
<keyword evidence="5 8" id="KW-0812">Transmembrane</keyword>
<dbReference type="eggNOG" id="COG0842">
    <property type="taxonomic scope" value="Bacteria"/>
</dbReference>
<dbReference type="InterPro" id="IPR051449">
    <property type="entry name" value="ABC-2_transporter_component"/>
</dbReference>
<dbReference type="GO" id="GO:0140359">
    <property type="term" value="F:ABC-type transporter activity"/>
    <property type="evidence" value="ECO:0007669"/>
    <property type="project" value="InterPro"/>
</dbReference>
<dbReference type="PANTHER" id="PTHR30294:SF29">
    <property type="entry name" value="MULTIDRUG ABC TRANSPORTER PERMEASE YBHS-RELATED"/>
    <property type="match status" value="1"/>
</dbReference>
<accession>Q2IE72</accession>
<feature type="transmembrane region" description="Helical" evidence="8">
    <location>
        <begin position="234"/>
        <end position="254"/>
    </location>
</feature>
<dbReference type="Gene3D" id="3.40.1710.10">
    <property type="entry name" value="abc type-2 transporter like domain"/>
    <property type="match status" value="1"/>
</dbReference>
<evidence type="ECO:0000313" key="10">
    <source>
        <dbReference type="EMBL" id="ABC82883.1"/>
    </source>
</evidence>
<evidence type="ECO:0000256" key="1">
    <source>
        <dbReference type="ARBA" id="ARBA00004651"/>
    </source>
</evidence>
<sequence>MTGAQERVRRSLVRIGAMAQKETIHVLRDPRTLYLALVMPVVMLFLFGYGVTTDLERIPLAVADADRSEASRALVRTLTEGGELALAGEVAPADADRLFRRGAAAAVLVIPEDYEERLARRERVELQLLADASDVSSANQLLSKADALVRAESRRLSAAAATVAAPPLSVKVRTLYNPAARSALFLVPGLAAYILAITAILLTTLTVAGEWERGSMEQLFASPVGRLEIVLGKLLPYLVLAMLELLLVIAFGAAVFDVPVMGRPPLLVAMGFFFVVGMLGQGLLVSVLTKNQLLATQVGLISALLPSLLLSGMVFPIENMPVALQLLSRVIPARYMVHALREILLKGNGLDVLWPDLLAVVAFALLVIALSTARFKRRLA</sequence>
<evidence type="ECO:0000313" key="11">
    <source>
        <dbReference type="Proteomes" id="UP000001935"/>
    </source>
</evidence>
<comment type="subcellular location">
    <subcellularLocation>
        <location evidence="1">Cell membrane</location>
        <topology evidence="1">Multi-pass membrane protein</topology>
    </subcellularLocation>
</comment>
<gene>
    <name evidence="10" type="ordered locus">Adeh_3114</name>
</gene>
<dbReference type="OrthoDB" id="9808686at2"/>
<dbReference type="STRING" id="290397.Adeh_3114"/>
<evidence type="ECO:0000259" key="9">
    <source>
        <dbReference type="PROSITE" id="PS51012"/>
    </source>
</evidence>
<comment type="similarity">
    <text evidence="2">Belongs to the ABC-2 integral membrane protein family.</text>
</comment>
<dbReference type="RefSeq" id="WP_011422165.1">
    <property type="nucleotide sequence ID" value="NC_007760.1"/>
</dbReference>
<dbReference type="EMBL" id="CP000251">
    <property type="protein sequence ID" value="ABC82883.1"/>
    <property type="molecule type" value="Genomic_DNA"/>
</dbReference>
<dbReference type="PROSITE" id="PS51012">
    <property type="entry name" value="ABC_TM2"/>
    <property type="match status" value="1"/>
</dbReference>
<protein>
    <submittedName>
        <fullName evidence="10">ABC transporter, inner membrane subunit</fullName>
    </submittedName>
</protein>
<keyword evidence="6 8" id="KW-1133">Transmembrane helix</keyword>
<feature type="transmembrane region" description="Helical" evidence="8">
    <location>
        <begin position="183"/>
        <end position="208"/>
    </location>
</feature>
<organism evidence="10 11">
    <name type="scientific">Anaeromyxobacter dehalogenans (strain 2CP-C)</name>
    <dbReference type="NCBI Taxonomy" id="290397"/>
    <lineage>
        <taxon>Bacteria</taxon>
        <taxon>Pseudomonadati</taxon>
        <taxon>Myxococcota</taxon>
        <taxon>Myxococcia</taxon>
        <taxon>Myxococcales</taxon>
        <taxon>Cystobacterineae</taxon>
        <taxon>Anaeromyxobacteraceae</taxon>
        <taxon>Anaeromyxobacter</taxon>
    </lineage>
</organism>
<feature type="transmembrane region" description="Helical" evidence="8">
    <location>
        <begin position="33"/>
        <end position="51"/>
    </location>
</feature>
<evidence type="ECO:0000256" key="7">
    <source>
        <dbReference type="ARBA" id="ARBA00023136"/>
    </source>
</evidence>
<dbReference type="PANTHER" id="PTHR30294">
    <property type="entry name" value="MEMBRANE COMPONENT OF ABC TRANSPORTER YHHJ-RELATED"/>
    <property type="match status" value="1"/>
</dbReference>
<feature type="transmembrane region" description="Helical" evidence="8">
    <location>
        <begin position="298"/>
        <end position="317"/>
    </location>
</feature>
<reference evidence="10" key="1">
    <citation type="submission" date="2006-01" db="EMBL/GenBank/DDBJ databases">
        <title>Complete sequence of Anaeromyxobacter dehalogenans 2CP-C.</title>
        <authorList>
            <consortium name="US DOE Joint Genome Institute"/>
            <person name="Copeland A."/>
            <person name="Lucas S."/>
            <person name="Lapidus A."/>
            <person name="Barry K."/>
            <person name="Detter J.C."/>
            <person name="Glavina T."/>
            <person name="Hammon N."/>
            <person name="Israni S."/>
            <person name="Pitluck S."/>
            <person name="Brettin T."/>
            <person name="Bruce D."/>
            <person name="Han C."/>
            <person name="Tapia R."/>
            <person name="Gilna P."/>
            <person name="Kiss H."/>
            <person name="Schmutz J."/>
            <person name="Larimer F."/>
            <person name="Land M."/>
            <person name="Kyrpides N."/>
            <person name="Anderson I."/>
            <person name="Sanford R.A."/>
            <person name="Ritalahti K.M."/>
            <person name="Thomas H.S."/>
            <person name="Kirby J.R."/>
            <person name="Zhulin I.B."/>
            <person name="Loeffler F.E."/>
            <person name="Richardson P."/>
        </authorList>
    </citation>
    <scope>NUCLEOTIDE SEQUENCE</scope>
    <source>
        <strain evidence="10">2CP-C</strain>
    </source>
</reference>
<keyword evidence="3" id="KW-0813">Transport</keyword>
<evidence type="ECO:0000256" key="3">
    <source>
        <dbReference type="ARBA" id="ARBA00022448"/>
    </source>
</evidence>
<evidence type="ECO:0000256" key="4">
    <source>
        <dbReference type="ARBA" id="ARBA00022475"/>
    </source>
</evidence>
<proteinExistence type="inferred from homology"/>
<dbReference type="Proteomes" id="UP000001935">
    <property type="component" value="Chromosome"/>
</dbReference>
<name>Q2IE72_ANADE</name>
<feature type="transmembrane region" description="Helical" evidence="8">
    <location>
        <begin position="352"/>
        <end position="373"/>
    </location>
</feature>
<keyword evidence="7 8" id="KW-0472">Membrane</keyword>
<evidence type="ECO:0000256" key="6">
    <source>
        <dbReference type="ARBA" id="ARBA00022989"/>
    </source>
</evidence>
<feature type="domain" description="ABC transmembrane type-2" evidence="9">
    <location>
        <begin position="152"/>
        <end position="378"/>
    </location>
</feature>
<dbReference type="AlphaFoldDB" id="Q2IE72"/>
<evidence type="ECO:0000256" key="2">
    <source>
        <dbReference type="ARBA" id="ARBA00007783"/>
    </source>
</evidence>
<dbReference type="InterPro" id="IPR013525">
    <property type="entry name" value="ABC2_TM"/>
</dbReference>
<dbReference type="KEGG" id="ade:Adeh_3114"/>
<feature type="transmembrane region" description="Helical" evidence="8">
    <location>
        <begin position="266"/>
        <end position="286"/>
    </location>
</feature>
<dbReference type="Pfam" id="PF12698">
    <property type="entry name" value="ABC2_membrane_3"/>
    <property type="match status" value="1"/>
</dbReference>